<dbReference type="SUPFAM" id="SSF53187">
    <property type="entry name" value="Zn-dependent exopeptidases"/>
    <property type="match status" value="1"/>
</dbReference>
<feature type="signal peptide" evidence="1">
    <location>
        <begin position="1"/>
        <end position="22"/>
    </location>
</feature>
<evidence type="ECO:0000259" key="2">
    <source>
        <dbReference type="Pfam" id="PF04389"/>
    </source>
</evidence>
<dbReference type="RefSeq" id="WP_099372015.1">
    <property type="nucleotide sequence ID" value="NZ_JBHTKY010000029.1"/>
</dbReference>
<reference evidence="4" key="1">
    <citation type="journal article" date="2019" name="Int. J. Syst. Evol. Microbiol.">
        <title>The Global Catalogue of Microorganisms (GCM) 10K type strain sequencing project: providing services to taxonomists for standard genome sequencing and annotation.</title>
        <authorList>
            <consortium name="The Broad Institute Genomics Platform"/>
            <consortium name="The Broad Institute Genome Sequencing Center for Infectious Disease"/>
            <person name="Wu L."/>
            <person name="Ma J."/>
        </authorList>
    </citation>
    <scope>NUCLEOTIDE SEQUENCE [LARGE SCALE GENOMIC DNA]</scope>
    <source>
        <strain evidence="4">CCUG 52468</strain>
    </source>
</reference>
<evidence type="ECO:0000313" key="3">
    <source>
        <dbReference type="EMBL" id="MFD1167037.1"/>
    </source>
</evidence>
<proteinExistence type="predicted"/>
<dbReference type="Proteomes" id="UP001597205">
    <property type="component" value="Unassembled WGS sequence"/>
</dbReference>
<organism evidence="3 4">
    <name type="scientific">Sphingobacterium daejeonense</name>
    <dbReference type="NCBI Taxonomy" id="371142"/>
    <lineage>
        <taxon>Bacteria</taxon>
        <taxon>Pseudomonadati</taxon>
        <taxon>Bacteroidota</taxon>
        <taxon>Sphingobacteriia</taxon>
        <taxon>Sphingobacteriales</taxon>
        <taxon>Sphingobacteriaceae</taxon>
        <taxon>Sphingobacterium</taxon>
    </lineage>
</organism>
<dbReference type="SUPFAM" id="SSF52025">
    <property type="entry name" value="PA domain"/>
    <property type="match status" value="1"/>
</dbReference>
<keyword evidence="1" id="KW-0732">Signal</keyword>
<sequence length="528" mass="58633">MKKYLILSFLLPTLFSCSVAQQANQKKYADLLTEESAKKHLTILASKEFEGRGTGQEGGKKTVEYIANVFKELGLKPAVNGSYFQPVELERSSYVVENFNINNNKLTNGKDFFVQGNNNLQDFKASDLVFVGYGIQSDKYNDLTGLDIAGKIVLVINEGEPTKDGNSLISGNSTPSDWSTSRFKRIQELSKLKPAMILAVNSQNAQMIERFGNRLTGGRFTLRSNKEETNQPTMGIPVANITTETANQILAAKNTSIEKVKENINSTGKPNSFDVKASVDAKMGVKKEEFNDPNVLGVIEGTDLKDEVVIISGHYDHDGILPDGTFFPGADDNGSGTVGVMEVAKAFAAAKKAGKGPRRTILFMAFAAEEKGLLGSNYYSQHPIFPLSNTVTCLNMDMIGRIDDKHLEGNHNYIHAIGSDMLSSELKAINEKANKEYTQMELDYMYDDPNDPMRIYYRSDQYNLAKHGIPVIFFFSGLHPDYHTPNDTVDKIDFPMMVKREKLVFHTAWEIANRDKKLVVDKTPAPAQ</sequence>
<dbReference type="InterPro" id="IPR018247">
    <property type="entry name" value="EF_Hand_1_Ca_BS"/>
</dbReference>
<dbReference type="InterPro" id="IPR007484">
    <property type="entry name" value="Peptidase_M28"/>
</dbReference>
<dbReference type="PROSITE" id="PS00018">
    <property type="entry name" value="EF_HAND_1"/>
    <property type="match status" value="1"/>
</dbReference>
<comment type="caution">
    <text evidence="3">The sequence shown here is derived from an EMBL/GenBank/DDBJ whole genome shotgun (WGS) entry which is preliminary data.</text>
</comment>
<dbReference type="PANTHER" id="PTHR12147">
    <property type="entry name" value="METALLOPEPTIDASE M28 FAMILY MEMBER"/>
    <property type="match status" value="1"/>
</dbReference>
<dbReference type="InterPro" id="IPR045175">
    <property type="entry name" value="M28_fam"/>
</dbReference>
<accession>A0ABW3RQX1</accession>
<dbReference type="PANTHER" id="PTHR12147:SF26">
    <property type="entry name" value="PEPTIDASE M28 DOMAIN-CONTAINING PROTEIN"/>
    <property type="match status" value="1"/>
</dbReference>
<gene>
    <name evidence="3" type="ORF">ACFQ2C_15620</name>
</gene>
<dbReference type="EMBL" id="JBHTKY010000029">
    <property type="protein sequence ID" value="MFD1167037.1"/>
    <property type="molecule type" value="Genomic_DNA"/>
</dbReference>
<keyword evidence="4" id="KW-1185">Reference proteome</keyword>
<dbReference type="Gene3D" id="3.40.630.10">
    <property type="entry name" value="Zn peptidases"/>
    <property type="match status" value="2"/>
</dbReference>
<name>A0ABW3RQX1_9SPHI</name>
<evidence type="ECO:0000313" key="4">
    <source>
        <dbReference type="Proteomes" id="UP001597205"/>
    </source>
</evidence>
<evidence type="ECO:0000256" key="1">
    <source>
        <dbReference type="SAM" id="SignalP"/>
    </source>
</evidence>
<dbReference type="InterPro" id="IPR046450">
    <property type="entry name" value="PA_dom_sf"/>
</dbReference>
<feature type="chain" id="PRO_5047541256" evidence="1">
    <location>
        <begin position="23"/>
        <end position="528"/>
    </location>
</feature>
<dbReference type="Pfam" id="PF04389">
    <property type="entry name" value="Peptidase_M28"/>
    <property type="match status" value="1"/>
</dbReference>
<protein>
    <submittedName>
        <fullName evidence="3">M28 family peptidase</fullName>
    </submittedName>
</protein>
<feature type="domain" description="Peptidase M28" evidence="2">
    <location>
        <begin position="294"/>
        <end position="505"/>
    </location>
</feature>
<dbReference type="PROSITE" id="PS51257">
    <property type="entry name" value="PROKAR_LIPOPROTEIN"/>
    <property type="match status" value="1"/>
</dbReference>